<feature type="signal peptide" evidence="7">
    <location>
        <begin position="1"/>
        <end position="34"/>
    </location>
</feature>
<dbReference type="Gene3D" id="2.10.90.10">
    <property type="entry name" value="Cystine-knot cytokines"/>
    <property type="match status" value="1"/>
</dbReference>
<organism evidence="8">
    <name type="scientific">Lampetra planeri</name>
    <name type="common">Brook lamprey</name>
    <name type="synonym">Petromyzon planeri</name>
    <dbReference type="NCBI Taxonomy" id="7750"/>
    <lineage>
        <taxon>Eukaryota</taxon>
        <taxon>Metazoa</taxon>
        <taxon>Chordata</taxon>
        <taxon>Craniata</taxon>
        <taxon>Vertebrata</taxon>
        <taxon>Cyclostomata</taxon>
        <taxon>Hyperoartia</taxon>
        <taxon>Petromyzontiformes</taxon>
        <taxon>Petromyzontidae</taxon>
        <taxon>Lampetra</taxon>
    </lineage>
</organism>
<evidence type="ECO:0000256" key="7">
    <source>
        <dbReference type="SAM" id="SignalP"/>
    </source>
</evidence>
<dbReference type="AlphaFoldDB" id="A0A0P0H2I0"/>
<feature type="chain" id="PRO_5006048346" evidence="7">
    <location>
        <begin position="35"/>
        <end position="228"/>
    </location>
</feature>
<comment type="similarity">
    <text evidence="2">Belongs to the IL-17 family.</text>
</comment>
<protein>
    <submittedName>
        <fullName evidence="8">IL-17E</fullName>
    </submittedName>
</protein>
<comment type="subcellular location">
    <subcellularLocation>
        <location evidence="1">Secreted</location>
    </subcellularLocation>
</comment>
<keyword evidence="3" id="KW-0202">Cytokine</keyword>
<dbReference type="Pfam" id="PF06083">
    <property type="entry name" value="IL17"/>
    <property type="match status" value="1"/>
</dbReference>
<evidence type="ECO:0000256" key="3">
    <source>
        <dbReference type="ARBA" id="ARBA00022514"/>
    </source>
</evidence>
<dbReference type="EMBL" id="KR059947">
    <property type="protein sequence ID" value="ALJ83296.1"/>
    <property type="molecule type" value="mRNA"/>
</dbReference>
<evidence type="ECO:0000256" key="1">
    <source>
        <dbReference type="ARBA" id="ARBA00004613"/>
    </source>
</evidence>
<dbReference type="GO" id="GO:0006954">
    <property type="term" value="P:inflammatory response"/>
    <property type="evidence" value="ECO:0007669"/>
    <property type="project" value="InterPro"/>
</dbReference>
<dbReference type="InterPro" id="IPR029034">
    <property type="entry name" value="Cystine-knot_cytokine"/>
</dbReference>
<keyword evidence="4" id="KW-0964">Secreted</keyword>
<evidence type="ECO:0000313" key="8">
    <source>
        <dbReference type="EMBL" id="ALJ83296.1"/>
    </source>
</evidence>
<dbReference type="GO" id="GO:0005615">
    <property type="term" value="C:extracellular space"/>
    <property type="evidence" value="ECO:0007669"/>
    <property type="project" value="UniProtKB-KW"/>
</dbReference>
<name>A0A0P0H2I0_LAMPL</name>
<keyword evidence="5 7" id="KW-0732">Signal</keyword>
<gene>
    <name evidence="8" type="primary">IL-17E</name>
</gene>
<feature type="region of interest" description="Disordered" evidence="6">
    <location>
        <begin position="37"/>
        <end position="57"/>
    </location>
</feature>
<accession>A0A0P0H2I0</accession>
<dbReference type="GO" id="GO:0005125">
    <property type="term" value="F:cytokine activity"/>
    <property type="evidence" value="ECO:0007669"/>
    <property type="project" value="UniProtKB-KW"/>
</dbReference>
<evidence type="ECO:0000256" key="6">
    <source>
        <dbReference type="SAM" id="MobiDB-lite"/>
    </source>
</evidence>
<sequence>MAETRTPLRTSGPPRLPRLLLAAVLIIIIATTAATVPAEARSRTPGHARASPRASACRDRSESFLRRELHGCRGSRRRALLNEHLVERLSEAEAARSDAPLTAGVRVAGRGHGVAGRNGSGSRCPSWQGLVASTELEARALAPWTIRVDHDPNRYPSRIAMAECLCSGCVEPGKGAFERSLVSVPVVYRMRALYRRACDPASRLYDYERRWVDVPLACTCVVAKTAPS</sequence>
<dbReference type="InterPro" id="IPR020440">
    <property type="entry name" value="IL-17_chr"/>
</dbReference>
<proteinExistence type="evidence at transcript level"/>
<evidence type="ECO:0000256" key="4">
    <source>
        <dbReference type="ARBA" id="ARBA00022525"/>
    </source>
</evidence>
<evidence type="ECO:0000256" key="2">
    <source>
        <dbReference type="ARBA" id="ARBA00007236"/>
    </source>
</evidence>
<reference evidence="8" key="1">
    <citation type="journal article" date="2015" name="J. Immunol.">
        <title>Characterization of Lamprey IL-17 Family Members and Their Receptors.</title>
        <authorList>
            <person name="Han Q."/>
            <person name="Das S."/>
            <person name="Hirano M."/>
            <person name="Holland S.J."/>
            <person name="McCurley N."/>
            <person name="Guo P."/>
            <person name="Rosenberg C.S."/>
            <person name="Boehm T."/>
            <person name="Cooper M.D."/>
        </authorList>
    </citation>
    <scope>NUCLEOTIDE SEQUENCE</scope>
</reference>
<dbReference type="PRINTS" id="PR01932">
    <property type="entry name" value="INTRLEUKIN17"/>
</dbReference>
<reference evidence="8" key="2">
    <citation type="submission" date="2015-04" db="EMBL/GenBank/DDBJ databases">
        <authorList>
            <person name="Syromyatnikov M.Y."/>
            <person name="Popov V.N."/>
        </authorList>
    </citation>
    <scope>NUCLEOTIDE SEQUENCE</scope>
</reference>
<feature type="non-terminal residue" evidence="8">
    <location>
        <position position="228"/>
    </location>
</feature>
<dbReference type="InterPro" id="IPR010345">
    <property type="entry name" value="IL-17_fam"/>
</dbReference>
<dbReference type="SUPFAM" id="SSF57501">
    <property type="entry name" value="Cystine-knot cytokines"/>
    <property type="match status" value="1"/>
</dbReference>
<evidence type="ECO:0000256" key="5">
    <source>
        <dbReference type="ARBA" id="ARBA00022729"/>
    </source>
</evidence>